<organism evidence="1 2">
    <name type="scientific">Ramalina farinacea</name>
    <dbReference type="NCBI Taxonomy" id="258253"/>
    <lineage>
        <taxon>Eukaryota</taxon>
        <taxon>Fungi</taxon>
        <taxon>Dikarya</taxon>
        <taxon>Ascomycota</taxon>
        <taxon>Pezizomycotina</taxon>
        <taxon>Lecanoromycetes</taxon>
        <taxon>OSLEUM clade</taxon>
        <taxon>Lecanoromycetidae</taxon>
        <taxon>Lecanorales</taxon>
        <taxon>Lecanorineae</taxon>
        <taxon>Ramalinaceae</taxon>
        <taxon>Ramalina</taxon>
    </lineage>
</organism>
<dbReference type="AlphaFoldDB" id="A0AA43QKE3"/>
<protein>
    <submittedName>
        <fullName evidence="1">Uncharacterized protein</fullName>
    </submittedName>
</protein>
<gene>
    <name evidence="1" type="ORF">OHK93_007402</name>
</gene>
<dbReference type="EMBL" id="JAPUFD010000007">
    <property type="protein sequence ID" value="MDI1488128.1"/>
    <property type="molecule type" value="Genomic_DNA"/>
</dbReference>
<reference evidence="1" key="1">
    <citation type="journal article" date="2023" name="Genome Biol. Evol.">
        <title>First Whole Genome Sequence and Flow Cytometry Genome Size Data for the Lichen-Forming Fungus Ramalina farinacea (Ascomycota).</title>
        <authorList>
            <person name="Llewellyn T."/>
            <person name="Mian S."/>
            <person name="Hill R."/>
            <person name="Leitch I.J."/>
            <person name="Gaya E."/>
        </authorList>
    </citation>
    <scope>NUCLEOTIDE SEQUENCE</scope>
    <source>
        <strain evidence="1">LIQ254RAFAR</strain>
    </source>
</reference>
<sequence length="236" mass="27803">MDPLMRIISPADARLKLHLSILRVCKAAHREAMSVLLDHNHFVYQTDENFWHRKQYSMFHFYFTAAYGPPYEHLFKNKLPILPYLHLIQHLHFRIGGFLDSRNLRKILRHLSAANLTLETLKIETWGVWYSLWIQRMLKTLERITVSRNITITANEREFIIGYDRMDAFWNTNISQFEEELALWDGNGYYTVVKGALKTFEEPVDESGNGDIHDMMEWVLTPCEEILDACLPALMT</sequence>
<accession>A0AA43QKE3</accession>
<comment type="caution">
    <text evidence="1">The sequence shown here is derived from an EMBL/GenBank/DDBJ whole genome shotgun (WGS) entry which is preliminary data.</text>
</comment>
<evidence type="ECO:0000313" key="1">
    <source>
        <dbReference type="EMBL" id="MDI1488128.1"/>
    </source>
</evidence>
<evidence type="ECO:0000313" key="2">
    <source>
        <dbReference type="Proteomes" id="UP001161017"/>
    </source>
</evidence>
<name>A0AA43QKE3_9LECA</name>
<dbReference type="Proteomes" id="UP001161017">
    <property type="component" value="Unassembled WGS sequence"/>
</dbReference>
<keyword evidence="2" id="KW-1185">Reference proteome</keyword>
<proteinExistence type="predicted"/>